<name>A0A8J3BH12_9FLAO</name>
<dbReference type="RefSeq" id="WP_188649809.1">
    <property type="nucleotide sequence ID" value="NZ_BMNR01000001.1"/>
</dbReference>
<accession>A0A8J3BH12</accession>
<evidence type="ECO:0000256" key="1">
    <source>
        <dbReference type="PIRSR" id="PIRSR634015-1"/>
    </source>
</evidence>
<dbReference type="Pfam" id="PF01433">
    <property type="entry name" value="Peptidase_M1"/>
    <property type="match status" value="1"/>
</dbReference>
<organism evidence="4 5">
    <name type="scientific">Yeosuana aromativorans</name>
    <dbReference type="NCBI Taxonomy" id="288019"/>
    <lineage>
        <taxon>Bacteria</taxon>
        <taxon>Pseudomonadati</taxon>
        <taxon>Bacteroidota</taxon>
        <taxon>Flavobacteriia</taxon>
        <taxon>Flavobacteriales</taxon>
        <taxon>Flavobacteriaceae</taxon>
        <taxon>Yeosuana</taxon>
    </lineage>
</organism>
<dbReference type="InterPro" id="IPR034015">
    <property type="entry name" value="M1_LTA4H"/>
</dbReference>
<dbReference type="EMBL" id="BMNR01000001">
    <property type="protein sequence ID" value="GGK14360.1"/>
    <property type="molecule type" value="Genomic_DNA"/>
</dbReference>
<feature type="binding site" evidence="2">
    <location>
        <position position="400"/>
    </location>
    <ligand>
        <name>Zn(2+)</name>
        <dbReference type="ChEBI" id="CHEBI:29105"/>
        <note>catalytic</note>
    </ligand>
</feature>
<gene>
    <name evidence="4" type="ORF">GCM10007962_05800</name>
</gene>
<dbReference type="SUPFAM" id="SSF55486">
    <property type="entry name" value="Metalloproteases ('zincins'), catalytic domain"/>
    <property type="match status" value="1"/>
</dbReference>
<dbReference type="AlphaFoldDB" id="A0A8J3BH12"/>
<keyword evidence="2" id="KW-0862">Zinc</keyword>
<feature type="binding site" evidence="2">
    <location>
        <position position="404"/>
    </location>
    <ligand>
        <name>Zn(2+)</name>
        <dbReference type="ChEBI" id="CHEBI:29105"/>
        <note>catalytic</note>
    </ligand>
</feature>
<dbReference type="CDD" id="cd09604">
    <property type="entry name" value="M1_APN_like"/>
    <property type="match status" value="1"/>
</dbReference>
<evidence type="ECO:0000259" key="3">
    <source>
        <dbReference type="Pfam" id="PF01433"/>
    </source>
</evidence>
<feature type="binding site" evidence="2">
    <location>
        <position position="423"/>
    </location>
    <ligand>
        <name>Zn(2+)</name>
        <dbReference type="ChEBI" id="CHEBI:29105"/>
        <note>catalytic</note>
    </ligand>
</feature>
<dbReference type="InterPro" id="IPR027268">
    <property type="entry name" value="Peptidase_M4/M1_CTD_sf"/>
</dbReference>
<evidence type="ECO:0000313" key="5">
    <source>
        <dbReference type="Proteomes" id="UP000612329"/>
    </source>
</evidence>
<reference evidence="4" key="2">
    <citation type="submission" date="2020-09" db="EMBL/GenBank/DDBJ databases">
        <authorList>
            <person name="Sun Q."/>
            <person name="Ohkuma M."/>
        </authorList>
    </citation>
    <scope>NUCLEOTIDE SEQUENCE</scope>
    <source>
        <strain evidence="4">JCM 12862</strain>
    </source>
</reference>
<feature type="active site" description="Proton acceptor" evidence="1">
    <location>
        <position position="401"/>
    </location>
</feature>
<dbReference type="GO" id="GO:0008237">
    <property type="term" value="F:metallopeptidase activity"/>
    <property type="evidence" value="ECO:0007669"/>
    <property type="project" value="InterPro"/>
</dbReference>
<comment type="cofactor">
    <cofactor evidence="2">
        <name>Zn(2+)</name>
        <dbReference type="ChEBI" id="CHEBI:29105"/>
    </cofactor>
    <text evidence="2">Binds 1 zinc ion per subunit.</text>
</comment>
<feature type="domain" description="Peptidase M1 membrane alanine aminopeptidase" evidence="3">
    <location>
        <begin position="396"/>
        <end position="551"/>
    </location>
</feature>
<dbReference type="Proteomes" id="UP000612329">
    <property type="component" value="Unassembled WGS sequence"/>
</dbReference>
<keyword evidence="2" id="KW-0479">Metal-binding</keyword>
<reference evidence="4" key="1">
    <citation type="journal article" date="2014" name="Int. J. Syst. Evol. Microbiol.">
        <title>Complete genome sequence of Corynebacterium casei LMG S-19264T (=DSM 44701T), isolated from a smear-ripened cheese.</title>
        <authorList>
            <consortium name="US DOE Joint Genome Institute (JGI-PGF)"/>
            <person name="Walter F."/>
            <person name="Albersmeier A."/>
            <person name="Kalinowski J."/>
            <person name="Ruckert C."/>
        </authorList>
    </citation>
    <scope>NUCLEOTIDE SEQUENCE</scope>
    <source>
        <strain evidence="4">JCM 12862</strain>
    </source>
</reference>
<sequence length="652" mass="74645">MRLANNLVIVLFLTLNIVYAQYDPSKIFVTDFYNYKGDSVRSASGKPGSGYWQNEANYTIKADFDVNTHLLDGAVTIEYVNNSPDELDMLWLQLDQNTEKPEARDNTLRNPDASQDDSKGYTIESVKVLKDNSLVTVPYVVKGTRMQIRLEDYVKPKGKTKLSIKYSYTLQPSSGGGRSGFMDTNDGQIFEFSYWYPRMCVYDDYYGWNTLPFIGGGEMYLDYGTVDYQVTVPANQVVVGAGALVNANEILNDKTLKRLEQASQSDTPVFIRKANEVNNPVTKNKTRTVTWHFKMENTRDVAWAMSPDYIWDAARINLPEGKTALAQSVYPEASTKEPKAWSRSTEFLKASVEDFSKRWFVFPYPVATSAAGSVGGMEYPGFVFNSWKAEPYDMFLLASHEIGHTWFPMIVGSDERRHPFMDEGFNTFIDIFVHEDYNNGEFAPKRDGEYAPGKGNPANEIIQVMEDSKEHATLMMPADDMDYKYVHPLAYFKSAFGLVLLREVILDPDTFDYAFRQYIHNWAFKHPRPADFFRSMDNGSGEDLTWFWQGWYYHNWQLDQAITKVEYVQDKVSNGAMITVTNNQQMVMPILVTVTESNGKPHNFKVPVEVWKFGKDAQFNVNTTSKIKHVELDAKHQLPDIDRNNNVWNAEK</sequence>
<comment type="caution">
    <text evidence="4">The sequence shown here is derived from an EMBL/GenBank/DDBJ whole genome shotgun (WGS) entry which is preliminary data.</text>
</comment>
<keyword evidence="5" id="KW-1185">Reference proteome</keyword>
<dbReference type="GO" id="GO:0008270">
    <property type="term" value="F:zinc ion binding"/>
    <property type="evidence" value="ECO:0007669"/>
    <property type="project" value="InterPro"/>
</dbReference>
<dbReference type="InterPro" id="IPR014782">
    <property type="entry name" value="Peptidase_M1_dom"/>
</dbReference>
<dbReference type="PANTHER" id="PTHR45726">
    <property type="entry name" value="LEUKOTRIENE A-4 HYDROLASE"/>
    <property type="match status" value="1"/>
</dbReference>
<feature type="active site" description="Proton donor" evidence="1">
    <location>
        <position position="491"/>
    </location>
</feature>
<protein>
    <submittedName>
        <fullName evidence="4">Peptidase M1</fullName>
    </submittedName>
</protein>
<proteinExistence type="predicted"/>
<dbReference type="PANTHER" id="PTHR45726:SF3">
    <property type="entry name" value="LEUKOTRIENE A-4 HYDROLASE"/>
    <property type="match status" value="1"/>
</dbReference>
<evidence type="ECO:0000256" key="2">
    <source>
        <dbReference type="PIRSR" id="PIRSR634015-3"/>
    </source>
</evidence>
<dbReference type="Gene3D" id="1.10.390.10">
    <property type="entry name" value="Neutral Protease Domain 2"/>
    <property type="match status" value="1"/>
</dbReference>
<evidence type="ECO:0000313" key="4">
    <source>
        <dbReference type="EMBL" id="GGK14360.1"/>
    </source>
</evidence>